<gene>
    <name evidence="2" type="ORF">H4683_002219</name>
</gene>
<reference evidence="2" key="1">
    <citation type="submission" date="2020-10" db="EMBL/GenBank/DDBJ databases">
        <title>Genomic Encyclopedia of Type Strains, Phase IV (KMG-IV): sequencing the most valuable type-strain genomes for metagenomic binning, comparative biology and taxonomic classification.</title>
        <authorList>
            <person name="Goeker M."/>
        </authorList>
    </citation>
    <scope>NUCLEOTIDE SEQUENCE</scope>
    <source>
        <strain evidence="2">DSM 13886</strain>
    </source>
</reference>
<evidence type="ECO:0000313" key="2">
    <source>
        <dbReference type="EMBL" id="MBE1555120.1"/>
    </source>
</evidence>
<keyword evidence="1" id="KW-1133">Transmembrane helix</keyword>
<dbReference type="RefSeq" id="WP_192598867.1">
    <property type="nucleotide sequence ID" value="NZ_JADBEL010000011.1"/>
</dbReference>
<sequence length="295" mass="33474">MKKSLIAMLFSGIIIVGSIFIYNTNSFNKNIAIKEVQLNNGTYGIEKFKPTYENIINEGSTNVVLGVIEGKETLNDEREVFKVAVQEQVLGETTSKEILVYTSNDELLEMGGKYFLLLSENSSTLYDKDFYVQNGEFVIKIVEDGSLVRLIDVFEKKYESPFIDDKYNNVNELIAYTKENFSKNNTVQTKALTSLKSNKKLVNKADHIIEIRVLNLTEAKNGLAIVDYEIIEKHKNGNLDNVHKLLLPKKAITTGEEYLMFLDELEDGGVTLTTRENSIIVKSSNMYHELINDIE</sequence>
<protein>
    <submittedName>
        <fullName evidence="2">Uncharacterized protein</fullName>
    </submittedName>
</protein>
<name>A0A927RD91_9BACL</name>
<keyword evidence="1" id="KW-0472">Membrane</keyword>
<dbReference type="EMBL" id="JADBEL010000011">
    <property type="protein sequence ID" value="MBE1555120.1"/>
    <property type="molecule type" value="Genomic_DNA"/>
</dbReference>
<dbReference type="Proteomes" id="UP000658225">
    <property type="component" value="Unassembled WGS sequence"/>
</dbReference>
<organism evidence="2 3">
    <name type="scientific">Sporosarcina limicola</name>
    <dbReference type="NCBI Taxonomy" id="34101"/>
    <lineage>
        <taxon>Bacteria</taxon>
        <taxon>Bacillati</taxon>
        <taxon>Bacillota</taxon>
        <taxon>Bacilli</taxon>
        <taxon>Bacillales</taxon>
        <taxon>Caryophanaceae</taxon>
        <taxon>Sporosarcina</taxon>
    </lineage>
</organism>
<comment type="caution">
    <text evidence="2">The sequence shown here is derived from an EMBL/GenBank/DDBJ whole genome shotgun (WGS) entry which is preliminary data.</text>
</comment>
<dbReference type="AlphaFoldDB" id="A0A927RD91"/>
<proteinExistence type="predicted"/>
<accession>A0A927RD91</accession>
<keyword evidence="1" id="KW-0812">Transmembrane</keyword>
<keyword evidence="3" id="KW-1185">Reference proteome</keyword>
<feature type="transmembrane region" description="Helical" evidence="1">
    <location>
        <begin position="5"/>
        <end position="22"/>
    </location>
</feature>
<evidence type="ECO:0000256" key="1">
    <source>
        <dbReference type="SAM" id="Phobius"/>
    </source>
</evidence>
<evidence type="ECO:0000313" key="3">
    <source>
        <dbReference type="Proteomes" id="UP000658225"/>
    </source>
</evidence>